<feature type="chain" id="PRO_5040831427" description="Kelch repeat protein" evidence="4">
    <location>
        <begin position="30"/>
        <end position="568"/>
    </location>
</feature>
<keyword evidence="1" id="KW-0677">Repeat</keyword>
<keyword evidence="4" id="KW-0732">Signal</keyword>
<protein>
    <recommendedName>
        <fullName evidence="7">Kelch repeat protein</fullName>
    </recommendedName>
</protein>
<keyword evidence="3" id="KW-0472">Membrane</keyword>
<comment type="caution">
    <text evidence="5">The sequence shown here is derived from an EMBL/GenBank/DDBJ whole genome shotgun (WGS) entry which is preliminary data.</text>
</comment>
<organism evidence="5 6">
    <name type="scientific">Xylaria arbuscula</name>
    <dbReference type="NCBI Taxonomy" id="114810"/>
    <lineage>
        <taxon>Eukaryota</taxon>
        <taxon>Fungi</taxon>
        <taxon>Dikarya</taxon>
        <taxon>Ascomycota</taxon>
        <taxon>Pezizomycotina</taxon>
        <taxon>Sordariomycetes</taxon>
        <taxon>Xylariomycetidae</taxon>
        <taxon>Xylariales</taxon>
        <taxon>Xylariaceae</taxon>
        <taxon>Xylaria</taxon>
    </lineage>
</organism>
<feature type="transmembrane region" description="Helical" evidence="3">
    <location>
        <begin position="459"/>
        <end position="485"/>
    </location>
</feature>
<keyword evidence="3" id="KW-1133">Transmembrane helix</keyword>
<proteinExistence type="predicted"/>
<dbReference type="GO" id="GO:0019760">
    <property type="term" value="P:glucosinolate metabolic process"/>
    <property type="evidence" value="ECO:0007669"/>
    <property type="project" value="UniProtKB-ARBA"/>
</dbReference>
<gene>
    <name evidence="5" type="ORF">NPX13_g5017</name>
</gene>
<dbReference type="InterPro" id="IPR015915">
    <property type="entry name" value="Kelch-typ_b-propeller"/>
</dbReference>
<evidence type="ECO:0000256" key="1">
    <source>
        <dbReference type="ARBA" id="ARBA00022737"/>
    </source>
</evidence>
<keyword evidence="6" id="KW-1185">Reference proteome</keyword>
<dbReference type="SUPFAM" id="SSF50965">
    <property type="entry name" value="Galactose oxidase, central domain"/>
    <property type="match status" value="1"/>
</dbReference>
<sequence length="568" mass="61368">MMQYVRRGAAFVSSWTLLQTLITTQNVSARSMCSILDQRTTIVGNRLFFSSGNYTFDDDGLGIHNTSSLYWLSLNDTIDVSGPIDLNSLGAVDLPSDSLTGGTSPESGGAAGTFFYDHTTLYPYAGLVGPEANGINNALWAFNSTDDSWDLIEVSGGKISFGNNSEGVHASDPRTGTSFYTGGWKMAYNSTNNGTVKFQSFNSDSPQWTFETATSGIQGPDILKGAMVYLRKGQAGVLVAFGGYQTAYEGVEFAGWPWDRRPFSEIFIYDIFSNTWYQQTATGDLPDLRTEFCAGVSSAPDDTSFQITIHGGWDQLGGRAFNDVYVLSIPSFRWIKIDDSNNPDLLGDDQPGRNRHKCDVWNESQLIVTGGQITLGYGETVSLSKTCNTTYPPIKVLDTSTYTWRTEFDPSIEYSVPNVVSAVIGGNSSGAARLTTPSGGWDSGDLSAIFKQTVARDTLSAGAIAGIVVGVVVGLAAIAAAVFFFRRRNNRTHNVSVTAPAPGTGDNPAFGFEPLGSERWNKPELDGTTGAARYELGEHDPAQLHGDSHVVHEMYVDDGLDGRVPNHR</sequence>
<evidence type="ECO:0000313" key="6">
    <source>
        <dbReference type="Proteomes" id="UP001148614"/>
    </source>
</evidence>
<dbReference type="Gene3D" id="2.120.10.80">
    <property type="entry name" value="Kelch-type beta propeller"/>
    <property type="match status" value="1"/>
</dbReference>
<reference evidence="5" key="1">
    <citation type="submission" date="2022-07" db="EMBL/GenBank/DDBJ databases">
        <title>Genome Sequence of Xylaria arbuscula.</title>
        <authorList>
            <person name="Buettner E."/>
        </authorList>
    </citation>
    <scope>NUCLEOTIDE SEQUENCE</scope>
    <source>
        <strain evidence="5">VT107</strain>
    </source>
</reference>
<evidence type="ECO:0000313" key="5">
    <source>
        <dbReference type="EMBL" id="KAJ3572538.1"/>
    </source>
</evidence>
<evidence type="ECO:0000256" key="2">
    <source>
        <dbReference type="ARBA" id="ARBA00023004"/>
    </source>
</evidence>
<name>A0A9W8NFA4_9PEZI</name>
<dbReference type="PANTHER" id="PTHR47435:SF4">
    <property type="entry name" value="KELCH REPEAT PROTEIN (AFU_ORTHOLOGUE AFUA_5G12780)"/>
    <property type="match status" value="1"/>
</dbReference>
<feature type="signal peptide" evidence="4">
    <location>
        <begin position="1"/>
        <end position="29"/>
    </location>
</feature>
<dbReference type="Proteomes" id="UP001148614">
    <property type="component" value="Unassembled WGS sequence"/>
</dbReference>
<evidence type="ECO:0000256" key="3">
    <source>
        <dbReference type="SAM" id="Phobius"/>
    </source>
</evidence>
<keyword evidence="3" id="KW-0812">Transmembrane</keyword>
<dbReference type="InterPro" id="IPR011043">
    <property type="entry name" value="Gal_Oxase/kelch_b-propeller"/>
</dbReference>
<evidence type="ECO:0000256" key="4">
    <source>
        <dbReference type="SAM" id="SignalP"/>
    </source>
</evidence>
<dbReference type="PANTHER" id="PTHR47435">
    <property type="entry name" value="KELCH REPEAT PROTEIN (AFU_ORTHOLOGUE AFUA_5G12780)"/>
    <property type="match status" value="1"/>
</dbReference>
<evidence type="ECO:0008006" key="7">
    <source>
        <dbReference type="Google" id="ProtNLM"/>
    </source>
</evidence>
<dbReference type="EMBL" id="JANPWZ010000757">
    <property type="protein sequence ID" value="KAJ3572538.1"/>
    <property type="molecule type" value="Genomic_DNA"/>
</dbReference>
<dbReference type="AlphaFoldDB" id="A0A9W8NFA4"/>
<keyword evidence="2" id="KW-0408">Iron</keyword>
<dbReference type="VEuPathDB" id="FungiDB:F4678DRAFT_424721"/>
<accession>A0A9W8NFA4</accession>